<evidence type="ECO:0000313" key="1">
    <source>
        <dbReference type="EMBL" id="MCU7619180.1"/>
    </source>
</evidence>
<sequence>MKSIVLPILFLFCSRLPGQEKSGLLIGIYEKAKRGICSDYGYETQEVQDYADFVIKKTEFQKKHINTSRIAFVENKESVLIYRYEKKISGWNCSSDVVSFKTGKSMEECQKQLSDQLAKNPGDFTTDPKTLYSWSGKAEDRSVYTKDFGGIKASMLSADTKTKSIILAKFKNTTINQTAYIQVITDQNVEFQEIVEPGITLTKKYDAKTMEVSILYQKSNLPKKPFNPVGFVKSKLREKFTNGKNKIESKSMTAVGIRG</sequence>
<reference evidence="2" key="1">
    <citation type="submission" date="2023-07" db="EMBL/GenBank/DDBJ databases">
        <title>Chryseobacterium sp. strain PBS4-4 Genome sequencing and assembly.</title>
        <authorList>
            <person name="Jung Y."/>
        </authorList>
    </citation>
    <scope>NUCLEOTIDE SEQUENCE [LARGE SCALE GENOMIC DNA]</scope>
    <source>
        <strain evidence="2">PBS4-4</strain>
    </source>
</reference>
<dbReference type="Proteomes" id="UP001208649">
    <property type="component" value="Unassembled WGS sequence"/>
</dbReference>
<accession>A0ABT2WAD5</accession>
<keyword evidence="2" id="KW-1185">Reference proteome</keyword>
<gene>
    <name evidence="1" type="ORF">NZ698_18530</name>
</gene>
<protein>
    <submittedName>
        <fullName evidence="1">Uncharacterized protein</fullName>
    </submittedName>
</protein>
<proteinExistence type="predicted"/>
<dbReference type="EMBL" id="JAOTEM010000007">
    <property type="protein sequence ID" value="MCU7619180.1"/>
    <property type="molecule type" value="Genomic_DNA"/>
</dbReference>
<comment type="caution">
    <text evidence="1">The sequence shown here is derived from an EMBL/GenBank/DDBJ whole genome shotgun (WGS) entry which is preliminary data.</text>
</comment>
<evidence type="ECO:0000313" key="2">
    <source>
        <dbReference type="Proteomes" id="UP001208649"/>
    </source>
</evidence>
<name>A0ABT2WAD5_9FLAO</name>
<dbReference type="RefSeq" id="WP_263004739.1">
    <property type="nucleotide sequence ID" value="NZ_JAOTEM010000007.1"/>
</dbReference>
<organism evidence="1 2">
    <name type="scientific">Chryseobacterium edaphi</name>
    <dbReference type="NCBI Taxonomy" id="2976532"/>
    <lineage>
        <taxon>Bacteria</taxon>
        <taxon>Pseudomonadati</taxon>
        <taxon>Bacteroidota</taxon>
        <taxon>Flavobacteriia</taxon>
        <taxon>Flavobacteriales</taxon>
        <taxon>Weeksellaceae</taxon>
        <taxon>Chryseobacterium group</taxon>
        <taxon>Chryseobacterium</taxon>
    </lineage>
</organism>